<dbReference type="InterPro" id="IPR002562">
    <property type="entry name" value="3'-5'_exonuclease_dom"/>
</dbReference>
<dbReference type="Gene3D" id="3.30.70.370">
    <property type="match status" value="1"/>
</dbReference>
<dbReference type="SMART" id="SM00482">
    <property type="entry name" value="POLAc"/>
    <property type="match status" value="1"/>
</dbReference>
<dbReference type="GO" id="GO:0008408">
    <property type="term" value="F:3'-5' exonuclease activity"/>
    <property type="evidence" value="ECO:0007669"/>
    <property type="project" value="InterPro"/>
</dbReference>
<dbReference type="InterPro" id="IPR043502">
    <property type="entry name" value="DNA/RNA_pol_sf"/>
</dbReference>
<evidence type="ECO:0000256" key="1">
    <source>
        <dbReference type="ARBA" id="ARBA00022705"/>
    </source>
</evidence>
<dbReference type="Gene3D" id="1.20.1060.10">
    <property type="entry name" value="Taq DNA Polymerase, Chain T, domain 4"/>
    <property type="match status" value="1"/>
</dbReference>
<dbReference type="GO" id="GO:0003677">
    <property type="term" value="F:DNA binding"/>
    <property type="evidence" value="ECO:0007669"/>
    <property type="project" value="InterPro"/>
</dbReference>
<accession>A0A8S5MVP8</accession>
<dbReference type="Gene3D" id="1.10.150.20">
    <property type="entry name" value="5' to 3' exonuclease, C-terminal subdomain"/>
    <property type="match status" value="1"/>
</dbReference>
<dbReference type="InterPro" id="IPR012337">
    <property type="entry name" value="RNaseH-like_sf"/>
</dbReference>
<evidence type="ECO:0000259" key="3">
    <source>
        <dbReference type="SMART" id="SM00482"/>
    </source>
</evidence>
<dbReference type="PRINTS" id="PR00868">
    <property type="entry name" value="DNAPOLI"/>
</dbReference>
<dbReference type="GO" id="GO:0006261">
    <property type="term" value="P:DNA-templated DNA replication"/>
    <property type="evidence" value="ECO:0007669"/>
    <property type="project" value="InterPro"/>
</dbReference>
<dbReference type="InterPro" id="IPR036397">
    <property type="entry name" value="RNaseH_sf"/>
</dbReference>
<dbReference type="Pfam" id="PF01612">
    <property type="entry name" value="DNA_pol_A_exo1"/>
    <property type="match status" value="1"/>
</dbReference>
<dbReference type="InterPro" id="IPR001098">
    <property type="entry name" value="DNA-dir_DNA_pol_A_palm_dom"/>
</dbReference>
<dbReference type="GO" id="GO:0003887">
    <property type="term" value="F:DNA-directed DNA polymerase activity"/>
    <property type="evidence" value="ECO:0007669"/>
    <property type="project" value="InterPro"/>
</dbReference>
<dbReference type="SUPFAM" id="SSF53098">
    <property type="entry name" value="Ribonuclease H-like"/>
    <property type="match status" value="1"/>
</dbReference>
<dbReference type="InterPro" id="IPR002298">
    <property type="entry name" value="DNA_polymerase_A"/>
</dbReference>
<protein>
    <submittedName>
        <fullName evidence="4">DNA POLYMERASE</fullName>
    </submittedName>
</protein>
<name>A0A8S5MVP8_9CAUD</name>
<dbReference type="Pfam" id="PF00476">
    <property type="entry name" value="DNA_pol_A"/>
    <property type="match status" value="1"/>
</dbReference>
<dbReference type="PANTHER" id="PTHR10133:SF27">
    <property type="entry name" value="DNA POLYMERASE NU"/>
    <property type="match status" value="1"/>
</dbReference>
<dbReference type="GO" id="GO:0039693">
    <property type="term" value="P:viral DNA genome replication"/>
    <property type="evidence" value="ECO:0007669"/>
    <property type="project" value="UniProtKB-KW"/>
</dbReference>
<proteinExistence type="predicted"/>
<evidence type="ECO:0000313" key="4">
    <source>
        <dbReference type="EMBL" id="DAD86276.1"/>
    </source>
</evidence>
<dbReference type="EMBL" id="BK014997">
    <property type="protein sequence ID" value="DAD86276.1"/>
    <property type="molecule type" value="Genomic_DNA"/>
</dbReference>
<dbReference type="PANTHER" id="PTHR10133">
    <property type="entry name" value="DNA POLYMERASE I"/>
    <property type="match status" value="1"/>
</dbReference>
<sequence length="685" mass="76962">MKILTEDCDKLPVLAQILLRRALVVSGLPEDAHVEITDDVNDDDIKITLGTVKGYKGKAYKALSPKQIVTNPQAGLFLAQALQYAYLGAEELGLKQGKDWVIWQGEDISFKPGTLIALDIESAGDIDEDTFAAGRILSIALWNGKFGVVIPEELAETDKAADLIKRLCDTCTVICHNGTFDMPYLSKRLGIRVYHHEDTLLIHFVLDNLAGEHGLKPLARRWLRAEDWDSDAKSYLKGGAYFENIPREKLYEYNLADVVWTFKLYEYFLPMLKNSGKYDYYRYRMQVTKVLNDVQMNGVAVSLDALDELEKKYQEQCDKALVTLREHAGEDFNPQSPKQIKDYFKAKGVSSPSFDSDHLKKLRREGKETEFINALLAYRYAAKVIGSFIANVRRKVGEDGRIHPYYLPHGAKTGRLSAKGPAIQTMGRDSGIKRALVAAPGCKIISCDYSQAELRTVAELADDKAMIAAFQPGAPDFFDDLMTKIWPEEFPTIEAYEAFKHEQPKTAKNRRALVKSVVYGLNYGRGVAAIATALEQPIETAQHVVDQYLGAYPGLRDWQTRVRHSVGRREEDNERKTKFGLTFNPLFVSDNNYSSTQNEALAFVPQSTANDICLNAAIKINEQVDQYGAKLIGLVHDATYVECPEETIEECSKMMEREMAKAATLVFNRLPFAAEAEVGNNWEEV</sequence>
<dbReference type="Gene3D" id="3.30.420.10">
    <property type="entry name" value="Ribonuclease H-like superfamily/Ribonuclease H"/>
    <property type="match status" value="1"/>
</dbReference>
<keyword evidence="2" id="KW-1194">Viral DNA replication</keyword>
<evidence type="ECO:0000256" key="2">
    <source>
        <dbReference type="ARBA" id="ARBA00023109"/>
    </source>
</evidence>
<reference evidence="4" key="1">
    <citation type="journal article" date="2021" name="Proc. Natl. Acad. Sci. U.S.A.">
        <title>A Catalog of Tens of Thousands of Viruses from Human Metagenomes Reveals Hidden Associations with Chronic Diseases.</title>
        <authorList>
            <person name="Tisza M.J."/>
            <person name="Buck C.B."/>
        </authorList>
    </citation>
    <scope>NUCLEOTIDE SEQUENCE</scope>
    <source>
        <strain evidence="4">Ctsus30</strain>
    </source>
</reference>
<keyword evidence="1" id="KW-0235">DNA replication</keyword>
<feature type="domain" description="DNA-directed DNA polymerase family A palm" evidence="3">
    <location>
        <begin position="429"/>
        <end position="647"/>
    </location>
</feature>
<dbReference type="SUPFAM" id="SSF56672">
    <property type="entry name" value="DNA/RNA polymerases"/>
    <property type="match status" value="1"/>
</dbReference>
<dbReference type="GO" id="GO:0006302">
    <property type="term" value="P:double-strand break repair"/>
    <property type="evidence" value="ECO:0007669"/>
    <property type="project" value="TreeGrafter"/>
</dbReference>
<organism evidence="4">
    <name type="scientific">Siphoviridae sp. ctsus30</name>
    <dbReference type="NCBI Taxonomy" id="2826488"/>
    <lineage>
        <taxon>Viruses</taxon>
        <taxon>Duplodnaviria</taxon>
        <taxon>Heunggongvirae</taxon>
        <taxon>Uroviricota</taxon>
        <taxon>Caudoviricetes</taxon>
    </lineage>
</organism>